<keyword evidence="5" id="KW-1185">Reference proteome</keyword>
<dbReference type="EC" id="1.14.-.-" evidence="1"/>
<dbReference type="GO" id="GO:0016705">
    <property type="term" value="F:oxidoreductase activity, acting on paired donors, with incorporation or reduction of molecular oxygen"/>
    <property type="evidence" value="ECO:0007669"/>
    <property type="project" value="UniProtKB-UniRule"/>
</dbReference>
<dbReference type="RefSeq" id="WP_047093324.1">
    <property type="nucleotide sequence ID" value="NZ_LBHU01000002.1"/>
</dbReference>
<dbReference type="SMART" id="SM00450">
    <property type="entry name" value="RHOD"/>
    <property type="match status" value="1"/>
</dbReference>
<comment type="catalytic activity">
    <reaction evidence="1">
        <text>uridine(34) in tRNA + AH2 + O2 = 5-hydroxyuridine(34) in tRNA + A + H2O</text>
        <dbReference type="Rhea" id="RHEA:64224"/>
        <dbReference type="Rhea" id="RHEA-COMP:11727"/>
        <dbReference type="Rhea" id="RHEA-COMP:13381"/>
        <dbReference type="ChEBI" id="CHEBI:13193"/>
        <dbReference type="ChEBI" id="CHEBI:15377"/>
        <dbReference type="ChEBI" id="CHEBI:15379"/>
        <dbReference type="ChEBI" id="CHEBI:17499"/>
        <dbReference type="ChEBI" id="CHEBI:65315"/>
        <dbReference type="ChEBI" id="CHEBI:136877"/>
    </reaction>
</comment>
<name>A0A0H0XME5_9SPHN</name>
<dbReference type="HAMAP" id="MF_00469">
    <property type="entry name" value="TrhO"/>
    <property type="match status" value="1"/>
</dbReference>
<dbReference type="InterPro" id="IPR001763">
    <property type="entry name" value="Rhodanese-like_dom"/>
</dbReference>
<dbReference type="GO" id="GO:0006400">
    <property type="term" value="P:tRNA modification"/>
    <property type="evidence" value="ECO:0007669"/>
    <property type="project" value="UniProtKB-UniRule"/>
</dbReference>
<dbReference type="PANTHER" id="PTHR43268">
    <property type="entry name" value="THIOSULFATE SULFURTRANSFERASE/RHODANESE-LIKE DOMAIN-CONTAINING PROTEIN 2"/>
    <property type="match status" value="1"/>
</dbReference>
<dbReference type="EMBL" id="LBHU01000002">
    <property type="protein sequence ID" value="KLI63509.1"/>
    <property type="molecule type" value="Genomic_DNA"/>
</dbReference>
<dbReference type="OrthoDB" id="9778326at2"/>
<dbReference type="InterPro" id="IPR020936">
    <property type="entry name" value="TrhO"/>
</dbReference>
<comment type="caution">
    <text evidence="4">The sequence shown here is derived from an EMBL/GenBank/DDBJ whole genome shotgun (WGS) entry which is preliminary data.</text>
</comment>
<feature type="compositionally biased region" description="Basic and acidic residues" evidence="2">
    <location>
        <begin position="295"/>
        <end position="306"/>
    </location>
</feature>
<dbReference type="CDD" id="cd01518">
    <property type="entry name" value="RHOD_YceA"/>
    <property type="match status" value="1"/>
</dbReference>
<feature type="region of interest" description="Disordered" evidence="2">
    <location>
        <begin position="295"/>
        <end position="327"/>
    </location>
</feature>
<dbReference type="Pfam" id="PF00581">
    <property type="entry name" value="Rhodanese"/>
    <property type="match status" value="1"/>
</dbReference>
<keyword evidence="1" id="KW-0560">Oxidoreductase</keyword>
<evidence type="ECO:0000256" key="2">
    <source>
        <dbReference type="SAM" id="MobiDB-lite"/>
    </source>
</evidence>
<dbReference type="InterPro" id="IPR036873">
    <property type="entry name" value="Rhodanese-like_dom_sf"/>
</dbReference>
<dbReference type="Pfam" id="PF17773">
    <property type="entry name" value="UPF0176_N"/>
    <property type="match status" value="1"/>
</dbReference>
<feature type="domain" description="Rhodanese" evidence="3">
    <location>
        <begin position="131"/>
        <end position="231"/>
    </location>
</feature>
<dbReference type="Gene3D" id="3.30.70.100">
    <property type="match status" value="1"/>
</dbReference>
<dbReference type="PANTHER" id="PTHR43268:SF3">
    <property type="entry name" value="RHODANESE-LIKE DOMAIN-CONTAINING PROTEIN 7-RELATED"/>
    <property type="match status" value="1"/>
</dbReference>
<keyword evidence="1" id="KW-0819">tRNA processing</keyword>
<accession>A0A0H0XME5</accession>
<dbReference type="PATRIC" id="fig|874156.12.peg.1439"/>
<gene>
    <name evidence="1" type="primary">trhO</name>
    <name evidence="4" type="ORF">AAV99_07000</name>
</gene>
<dbReference type="SUPFAM" id="SSF52821">
    <property type="entry name" value="Rhodanese/Cell cycle control phosphatase"/>
    <property type="match status" value="1"/>
</dbReference>
<comment type="function">
    <text evidence="1">Catalyzes oxygen-dependent 5-hydroxyuridine (ho5U) modification at position 34 in tRNAs.</text>
</comment>
<dbReference type="AlphaFoldDB" id="A0A0H0XME5"/>
<evidence type="ECO:0000259" key="3">
    <source>
        <dbReference type="PROSITE" id="PS50206"/>
    </source>
</evidence>
<proteinExistence type="inferred from homology"/>
<dbReference type="PROSITE" id="PS50206">
    <property type="entry name" value="RHODANESE_3"/>
    <property type="match status" value="1"/>
</dbReference>
<reference evidence="4 5" key="1">
    <citation type="submission" date="2015-04" db="EMBL/GenBank/DDBJ databases">
        <title>The draft genome sequence of Erythrobacter marinus HWDM-33.</title>
        <authorList>
            <person name="Zhuang L."/>
            <person name="Liu Y."/>
            <person name="Shao Z."/>
        </authorList>
    </citation>
    <scope>NUCLEOTIDE SEQUENCE [LARGE SCALE GENOMIC DNA]</scope>
    <source>
        <strain evidence="4 5">HWDM-33</strain>
    </source>
</reference>
<sequence>MPTASTSLDTPICVAALYRFASFDDPEALRAPLQKLCDANGIRGTLLLAQEGINGTIAGSPEGVAKVLDHIRALPDCADIEVKFSAAAKMPFMRMKVRVKSEIVTMGQAALDPANNAGTYVDPQDWNALISDPDTIVIDTRNDYEVAVGQFEGAVDPQTPTFSDFPEWFRAERERLMEAGGGKQPKVAMYCTGGIRCEKSTAFLASEGVEEVYHLKGGILKYLETVPEELSLWRGECFVFDQRVSVGHGLKQGSYSLCHACRRPVTAEDETSEFYEKGVSCPACYAERTDAQRASYRERHRQEKLAAEQGRAHVGAVIPKKEKPKNV</sequence>
<protein>
    <recommendedName>
        <fullName evidence="1">tRNA uridine(34) hydroxylase</fullName>
        <ecNumber evidence="1">1.14.-.-</ecNumber>
    </recommendedName>
    <alternativeName>
        <fullName evidence="1">tRNA hydroxylation protein O</fullName>
    </alternativeName>
</protein>
<evidence type="ECO:0000256" key="1">
    <source>
        <dbReference type="HAMAP-Rule" id="MF_00469"/>
    </source>
</evidence>
<dbReference type="NCBIfam" id="NF001136">
    <property type="entry name" value="PRK00142.1-4"/>
    <property type="match status" value="1"/>
</dbReference>
<evidence type="ECO:0000313" key="4">
    <source>
        <dbReference type="EMBL" id="KLI63509.1"/>
    </source>
</evidence>
<organism evidence="4 5">
    <name type="scientific">Aurantiacibacter marinus</name>
    <dbReference type="NCBI Taxonomy" id="874156"/>
    <lineage>
        <taxon>Bacteria</taxon>
        <taxon>Pseudomonadati</taxon>
        <taxon>Pseudomonadota</taxon>
        <taxon>Alphaproteobacteria</taxon>
        <taxon>Sphingomonadales</taxon>
        <taxon>Erythrobacteraceae</taxon>
        <taxon>Aurantiacibacter</taxon>
    </lineage>
</organism>
<evidence type="ECO:0000313" key="5">
    <source>
        <dbReference type="Proteomes" id="UP000053455"/>
    </source>
</evidence>
<dbReference type="Gene3D" id="3.40.250.10">
    <property type="entry name" value="Rhodanese-like domain"/>
    <property type="match status" value="1"/>
</dbReference>
<dbReference type="InterPro" id="IPR040503">
    <property type="entry name" value="TRHO_N"/>
</dbReference>
<dbReference type="Proteomes" id="UP000053455">
    <property type="component" value="Unassembled WGS sequence"/>
</dbReference>
<dbReference type="STRING" id="874156.GCA_001021555_01919"/>
<comment type="similarity">
    <text evidence="1">Belongs to the TrhO family.</text>
</comment>